<evidence type="ECO:0000313" key="2">
    <source>
        <dbReference type="EMBL" id="MBW4756062.1"/>
    </source>
</evidence>
<evidence type="ECO:0000256" key="1">
    <source>
        <dbReference type="SAM" id="Phobius"/>
    </source>
</evidence>
<dbReference type="Proteomes" id="UP000812077">
    <property type="component" value="Unassembled WGS sequence"/>
</dbReference>
<reference evidence="2 5" key="2">
    <citation type="submission" date="2021-07" db="EMBL/GenBank/DDBJ databases">
        <title>Genomic diversity and antimicrobial resistance of Prevotella spp. isolated from chronic lung disease airways.</title>
        <authorList>
            <person name="Webb K.A."/>
            <person name="Olagoke O.S."/>
            <person name="Baird T."/>
            <person name="Neill J."/>
            <person name="Pham A."/>
            <person name="Wells T.J."/>
            <person name="Ramsay K.A."/>
            <person name="Bell S.C."/>
            <person name="Sarovich D.S."/>
            <person name="Price E.P."/>
        </authorList>
    </citation>
    <scope>NUCLEOTIDE SEQUENCE [LARGE SCALE GENOMIC DNA]</scope>
    <source>
        <strain evidence="2 5">SCHI0027.S.6</strain>
    </source>
</reference>
<reference evidence="3 4" key="1">
    <citation type="submission" date="2020-05" db="EMBL/GenBank/DDBJ databases">
        <title>FDA dAtabase for Regulatory Grade micrObial Sequences (FDA-ARGOS): Supporting development and validation of Infectious Disease Dx tests.</title>
        <authorList>
            <person name="Moreno J."/>
            <person name="Tallon L."/>
            <person name="Sadzewicz L."/>
            <person name="Zhao X."/>
            <person name="Vavikolanu K."/>
            <person name="Mehta A."/>
            <person name="Aluvathingal J."/>
            <person name="Nadendla S."/>
            <person name="Myers T."/>
            <person name="Yan Y."/>
            <person name="Sichtig H."/>
        </authorList>
    </citation>
    <scope>NUCLEOTIDE SEQUENCE [LARGE SCALE GENOMIC DNA]</scope>
    <source>
        <strain evidence="3 4">FDAARGOS_760</strain>
    </source>
</reference>
<keyword evidence="1" id="KW-0812">Transmembrane</keyword>
<sequence>MEINTYYIMAALVILCGIIAIVIGVWYNINYGKFTPKIEIFSDGTGRMLFLGVSERCKKQMVRFNAEYQVGQIINYQGQKYVIEEIKPITTIDVKYLGPRHGLAAYLKRA</sequence>
<evidence type="ECO:0000313" key="3">
    <source>
        <dbReference type="EMBL" id="QKH87771.1"/>
    </source>
</evidence>
<gene>
    <name evidence="3" type="ORF">FIU21_01875</name>
    <name evidence="2" type="ORF">KZO77_13755</name>
</gene>
<name>A0A7D4GQL6_9BACT</name>
<keyword evidence="5" id="KW-1185">Reference proteome</keyword>
<dbReference type="EMBL" id="JAHXCP010000054">
    <property type="protein sequence ID" value="MBW4756062.1"/>
    <property type="molecule type" value="Genomic_DNA"/>
</dbReference>
<keyword evidence="1" id="KW-0472">Membrane</keyword>
<dbReference type="Proteomes" id="UP000500843">
    <property type="component" value="Chromosome 1"/>
</dbReference>
<dbReference type="AlphaFoldDB" id="A0A7D4GQL6"/>
<keyword evidence="1" id="KW-1133">Transmembrane helix</keyword>
<protein>
    <submittedName>
        <fullName evidence="3">Uncharacterized protein</fullName>
    </submittedName>
</protein>
<evidence type="ECO:0000313" key="5">
    <source>
        <dbReference type="Proteomes" id="UP000812077"/>
    </source>
</evidence>
<dbReference type="EMBL" id="CP054010">
    <property type="protein sequence ID" value="QKH87771.1"/>
    <property type="molecule type" value="Genomic_DNA"/>
</dbReference>
<dbReference type="RefSeq" id="WP_036885971.1">
    <property type="nucleotide sequence ID" value="NZ_CAJPLC010000048.1"/>
</dbReference>
<organism evidence="3 4">
    <name type="scientific">Prevotella melaninogenica</name>
    <dbReference type="NCBI Taxonomy" id="28132"/>
    <lineage>
        <taxon>Bacteria</taxon>
        <taxon>Pseudomonadati</taxon>
        <taxon>Bacteroidota</taxon>
        <taxon>Bacteroidia</taxon>
        <taxon>Bacteroidales</taxon>
        <taxon>Prevotellaceae</taxon>
        <taxon>Prevotella</taxon>
    </lineage>
</organism>
<proteinExistence type="predicted"/>
<evidence type="ECO:0000313" key="4">
    <source>
        <dbReference type="Proteomes" id="UP000500843"/>
    </source>
</evidence>
<feature type="transmembrane region" description="Helical" evidence="1">
    <location>
        <begin position="6"/>
        <end position="27"/>
    </location>
</feature>
<accession>A0A7D4GQL6</accession>